<feature type="chain" id="PRO_5020376327" evidence="5">
    <location>
        <begin position="23"/>
        <end position="457"/>
    </location>
</feature>
<dbReference type="PANTHER" id="PTHR42852:SF6">
    <property type="entry name" value="THIOL:DISULFIDE INTERCHANGE PROTEIN DSBE"/>
    <property type="match status" value="1"/>
</dbReference>
<dbReference type="InterPro" id="IPR036249">
    <property type="entry name" value="Thioredoxin-like_sf"/>
</dbReference>
<dbReference type="Proteomes" id="UP000293874">
    <property type="component" value="Unassembled WGS sequence"/>
</dbReference>
<keyword evidence="2" id="KW-0201">Cytochrome c-type biogenesis</keyword>
<dbReference type="EMBL" id="SGXA01000001">
    <property type="protein sequence ID" value="RZS75376.1"/>
    <property type="molecule type" value="Genomic_DNA"/>
</dbReference>
<feature type="signal peptide" evidence="5">
    <location>
        <begin position="1"/>
        <end position="22"/>
    </location>
</feature>
<dbReference type="SUPFAM" id="SSF52833">
    <property type="entry name" value="Thioredoxin-like"/>
    <property type="match status" value="1"/>
</dbReference>
<comment type="subcellular location">
    <subcellularLocation>
        <location evidence="1">Cell envelope</location>
    </subcellularLocation>
</comment>
<dbReference type="RefSeq" id="WP_130539748.1">
    <property type="nucleotide sequence ID" value="NZ_CP042431.1"/>
</dbReference>
<keyword evidence="3" id="KW-1015">Disulfide bond</keyword>
<keyword evidence="7" id="KW-0413">Isomerase</keyword>
<keyword evidence="8" id="KW-1185">Reference proteome</keyword>
<dbReference type="Gene3D" id="3.40.30.10">
    <property type="entry name" value="Glutaredoxin"/>
    <property type="match status" value="1"/>
</dbReference>
<dbReference type="PANTHER" id="PTHR42852">
    <property type="entry name" value="THIOL:DISULFIDE INTERCHANGE PROTEIN DSBE"/>
    <property type="match status" value="1"/>
</dbReference>
<dbReference type="InterPro" id="IPR013766">
    <property type="entry name" value="Thioredoxin_domain"/>
</dbReference>
<dbReference type="InterPro" id="IPR013740">
    <property type="entry name" value="Redoxin"/>
</dbReference>
<dbReference type="CDD" id="cd02966">
    <property type="entry name" value="TlpA_like_family"/>
    <property type="match status" value="1"/>
</dbReference>
<dbReference type="Pfam" id="PF08534">
    <property type="entry name" value="Redoxin"/>
    <property type="match status" value="1"/>
</dbReference>
<evidence type="ECO:0000313" key="8">
    <source>
        <dbReference type="Proteomes" id="UP000293874"/>
    </source>
</evidence>
<evidence type="ECO:0000256" key="2">
    <source>
        <dbReference type="ARBA" id="ARBA00022748"/>
    </source>
</evidence>
<dbReference type="GO" id="GO:0017004">
    <property type="term" value="P:cytochrome complex assembly"/>
    <property type="evidence" value="ECO:0007669"/>
    <property type="project" value="UniProtKB-KW"/>
</dbReference>
<organism evidence="7 8">
    <name type="scientific">Pseudobacter ginsenosidimutans</name>
    <dbReference type="NCBI Taxonomy" id="661488"/>
    <lineage>
        <taxon>Bacteria</taxon>
        <taxon>Pseudomonadati</taxon>
        <taxon>Bacteroidota</taxon>
        <taxon>Chitinophagia</taxon>
        <taxon>Chitinophagales</taxon>
        <taxon>Chitinophagaceae</taxon>
        <taxon>Pseudobacter</taxon>
    </lineage>
</organism>
<evidence type="ECO:0000313" key="7">
    <source>
        <dbReference type="EMBL" id="RZS75376.1"/>
    </source>
</evidence>
<name>A0A4V2F1Y3_9BACT</name>
<evidence type="ECO:0000256" key="1">
    <source>
        <dbReference type="ARBA" id="ARBA00004196"/>
    </source>
</evidence>
<dbReference type="InterPro" id="IPR017937">
    <property type="entry name" value="Thioredoxin_CS"/>
</dbReference>
<dbReference type="InterPro" id="IPR050553">
    <property type="entry name" value="Thioredoxin_ResA/DsbE_sf"/>
</dbReference>
<reference evidence="7 8" key="1">
    <citation type="submission" date="2019-02" db="EMBL/GenBank/DDBJ databases">
        <title>Genomic Encyclopedia of Type Strains, Phase IV (KMG-IV): sequencing the most valuable type-strain genomes for metagenomic binning, comparative biology and taxonomic classification.</title>
        <authorList>
            <person name="Goeker M."/>
        </authorList>
    </citation>
    <scope>NUCLEOTIDE SEQUENCE [LARGE SCALE GENOMIC DNA]</scope>
    <source>
        <strain evidence="7 8">DSM 18116</strain>
    </source>
</reference>
<dbReference type="PROSITE" id="PS51352">
    <property type="entry name" value="THIOREDOXIN_2"/>
    <property type="match status" value="1"/>
</dbReference>
<comment type="caution">
    <text evidence="7">The sequence shown here is derived from an EMBL/GenBank/DDBJ whole genome shotgun (WGS) entry which is preliminary data.</text>
</comment>
<evidence type="ECO:0000256" key="4">
    <source>
        <dbReference type="ARBA" id="ARBA00023284"/>
    </source>
</evidence>
<keyword evidence="4" id="KW-0676">Redox-active center</keyword>
<dbReference type="OrthoDB" id="1095575at2"/>
<evidence type="ECO:0000256" key="5">
    <source>
        <dbReference type="SAM" id="SignalP"/>
    </source>
</evidence>
<dbReference type="PROSITE" id="PS00194">
    <property type="entry name" value="THIOREDOXIN_1"/>
    <property type="match status" value="1"/>
</dbReference>
<proteinExistence type="predicted"/>
<feature type="domain" description="Thioredoxin" evidence="6">
    <location>
        <begin position="317"/>
        <end position="457"/>
    </location>
</feature>
<sequence length="457" mass="51734">MKKHFFLPLLFPFAAAAQQAPAIVQGVYNKTKAVAVSLYEVKDGEREEFAKTKLSAGNHFAFQLPAAKTGFYYLGNDPQRGGFRIYLSPGAKLNLLVTDSGYQVNNASAESKLLLEWETLRAPLRAMSRGMFNDNPQYRRMADTGTYRSFFPMLEAMLPKAEAFKKKISSPNKSFNELLRFTVDADMQSMAVMFLLQPRTIHPQKTEYPAYYQNISKSGILNTTRIYALGEGQDFISSFTTFKMLQATQMPEREKIFDFTLEQVTNDTLKGDLVARRLVRANSFEEVLTNVDKYGQFLKTERQLAMKEEAMEKLVKYQKGAPGYNFDLADINNKKVSLKSLAGKIVVVDVWATWCGPCKAEIPHLKTLTEEMKGKDVVFVSISTDKEADKEKWKQFVAEKELDGVQLYDPSGKSVISYYKIPGIPRFMVFDKAGNIVSVDAPRPSTPDLKKLIEQYL</sequence>
<accession>A0A4V2F1Y3</accession>
<dbReference type="AlphaFoldDB" id="A0A4V2F1Y3"/>
<evidence type="ECO:0000256" key="3">
    <source>
        <dbReference type="ARBA" id="ARBA00023157"/>
    </source>
</evidence>
<dbReference type="GO" id="GO:0016853">
    <property type="term" value="F:isomerase activity"/>
    <property type="evidence" value="ECO:0007669"/>
    <property type="project" value="UniProtKB-KW"/>
</dbReference>
<keyword evidence="5" id="KW-0732">Signal</keyword>
<evidence type="ECO:0000259" key="6">
    <source>
        <dbReference type="PROSITE" id="PS51352"/>
    </source>
</evidence>
<dbReference type="GO" id="GO:0016491">
    <property type="term" value="F:oxidoreductase activity"/>
    <property type="evidence" value="ECO:0007669"/>
    <property type="project" value="InterPro"/>
</dbReference>
<gene>
    <name evidence="7" type="ORF">EV199_1241</name>
</gene>
<dbReference type="GO" id="GO:0030313">
    <property type="term" value="C:cell envelope"/>
    <property type="evidence" value="ECO:0007669"/>
    <property type="project" value="UniProtKB-SubCell"/>
</dbReference>
<protein>
    <submittedName>
        <fullName evidence="7">Thiol-disulfide isomerase/thioredoxin</fullName>
    </submittedName>
</protein>